<accession>K0S7B8</accession>
<sequence>IEDIEEVALMAPMAIKGNGLAGNNGNGLNEDRAAASAERAECQAGKTRRGRLTPDQR</sequence>
<keyword evidence="3" id="KW-1185">Reference proteome</keyword>
<dbReference type="AlphaFoldDB" id="K0S7B8"/>
<organism evidence="2 3">
    <name type="scientific">Thalassiosira oceanica</name>
    <name type="common">Marine diatom</name>
    <dbReference type="NCBI Taxonomy" id="159749"/>
    <lineage>
        <taxon>Eukaryota</taxon>
        <taxon>Sar</taxon>
        <taxon>Stramenopiles</taxon>
        <taxon>Ochrophyta</taxon>
        <taxon>Bacillariophyta</taxon>
        <taxon>Coscinodiscophyceae</taxon>
        <taxon>Thalassiosirophycidae</taxon>
        <taxon>Thalassiosirales</taxon>
        <taxon>Thalassiosiraceae</taxon>
        <taxon>Thalassiosira</taxon>
    </lineage>
</organism>
<reference evidence="2 3" key="1">
    <citation type="journal article" date="2012" name="Genome Biol.">
        <title>Genome and low-iron response of an oceanic diatom adapted to chronic iron limitation.</title>
        <authorList>
            <person name="Lommer M."/>
            <person name="Specht M."/>
            <person name="Roy A.S."/>
            <person name="Kraemer L."/>
            <person name="Andreson R."/>
            <person name="Gutowska M.A."/>
            <person name="Wolf J."/>
            <person name="Bergner S.V."/>
            <person name="Schilhabel M.B."/>
            <person name="Klostermeier U.C."/>
            <person name="Beiko R.G."/>
            <person name="Rosenstiel P."/>
            <person name="Hippler M."/>
            <person name="Laroche J."/>
        </authorList>
    </citation>
    <scope>NUCLEOTIDE SEQUENCE [LARGE SCALE GENOMIC DNA]</scope>
    <source>
        <strain evidence="2 3">CCMP1005</strain>
    </source>
</reference>
<comment type="caution">
    <text evidence="2">The sequence shown here is derived from an EMBL/GenBank/DDBJ whole genome shotgun (WGS) entry which is preliminary data.</text>
</comment>
<evidence type="ECO:0000313" key="2">
    <source>
        <dbReference type="EMBL" id="EJK62038.1"/>
    </source>
</evidence>
<feature type="region of interest" description="Disordered" evidence="1">
    <location>
        <begin position="17"/>
        <end position="57"/>
    </location>
</feature>
<dbReference type="Proteomes" id="UP000266841">
    <property type="component" value="Unassembled WGS sequence"/>
</dbReference>
<feature type="compositionally biased region" description="Basic and acidic residues" evidence="1">
    <location>
        <begin position="29"/>
        <end position="41"/>
    </location>
</feature>
<protein>
    <submittedName>
        <fullName evidence="2">Uncharacterized protein</fullName>
    </submittedName>
</protein>
<evidence type="ECO:0000313" key="3">
    <source>
        <dbReference type="Proteomes" id="UP000266841"/>
    </source>
</evidence>
<evidence type="ECO:0000256" key="1">
    <source>
        <dbReference type="SAM" id="MobiDB-lite"/>
    </source>
</evidence>
<name>K0S7B8_THAOC</name>
<gene>
    <name evidence="2" type="ORF">THAOC_17367</name>
</gene>
<proteinExistence type="predicted"/>
<dbReference type="EMBL" id="AGNL01019169">
    <property type="protein sequence ID" value="EJK62038.1"/>
    <property type="molecule type" value="Genomic_DNA"/>
</dbReference>
<feature type="non-terminal residue" evidence="2">
    <location>
        <position position="1"/>
    </location>
</feature>